<dbReference type="EC" id="6.3.3.3" evidence="1"/>
<dbReference type="HAMAP" id="MF_00336">
    <property type="entry name" value="BioD"/>
    <property type="match status" value="1"/>
</dbReference>
<dbReference type="PANTHER" id="PTHR43210:SF5">
    <property type="entry name" value="DETHIOBIOTIN SYNTHETASE"/>
    <property type="match status" value="1"/>
</dbReference>
<keyword evidence="2" id="KW-1185">Reference proteome</keyword>
<dbReference type="InterPro" id="IPR004472">
    <property type="entry name" value="DTB_synth_BioD"/>
</dbReference>
<sequence length="232" mass="25629">MQQKIFITGTDTEVGKTFFTVALIRALRNAKQTVMAFKPVAAGCQQQDGQLKNEDALAIIDELMQGQAESLAYSTVNPIALEPPIAPHIAAELINQQLSVDYLQQHCPLSRFAQQFILVEGAGGWLVPLNQRQTLADYAQAEKLDIILVVGLKLGCINHAMLTYENIRARGLNVIGWVANHIDPQMDNQAENIQTLKNQLNCPLIAEIPYFDQVNPIGEASKCVRIEHILSS</sequence>
<dbReference type="Proteomes" id="UP001548189">
    <property type="component" value="Unassembled WGS sequence"/>
</dbReference>
<dbReference type="SUPFAM" id="SSF52540">
    <property type="entry name" value="P-loop containing nucleoside triphosphate hydrolases"/>
    <property type="match status" value="1"/>
</dbReference>
<accession>A0ABV2BYB8</accession>
<organism evidence="1 2">
    <name type="scientific">Aliikangiella maris</name>
    <dbReference type="NCBI Taxonomy" id="3162458"/>
    <lineage>
        <taxon>Bacteria</taxon>
        <taxon>Pseudomonadati</taxon>
        <taxon>Pseudomonadota</taxon>
        <taxon>Gammaproteobacteria</taxon>
        <taxon>Oceanospirillales</taxon>
        <taxon>Pleioneaceae</taxon>
        <taxon>Aliikangiella</taxon>
    </lineage>
</organism>
<dbReference type="CDD" id="cd03109">
    <property type="entry name" value="DTBS"/>
    <property type="match status" value="1"/>
</dbReference>
<dbReference type="Gene3D" id="3.40.50.300">
    <property type="entry name" value="P-loop containing nucleotide triphosphate hydrolases"/>
    <property type="match status" value="1"/>
</dbReference>
<reference evidence="1 2" key="1">
    <citation type="submission" date="2024-06" db="EMBL/GenBank/DDBJ databases">
        <authorList>
            <person name="Li F."/>
        </authorList>
    </citation>
    <scope>NUCLEOTIDE SEQUENCE [LARGE SCALE GENOMIC DNA]</scope>
    <source>
        <strain evidence="1 2">GXAS 311</strain>
    </source>
</reference>
<dbReference type="PANTHER" id="PTHR43210">
    <property type="entry name" value="DETHIOBIOTIN SYNTHETASE"/>
    <property type="match status" value="1"/>
</dbReference>
<keyword evidence="1" id="KW-0436">Ligase</keyword>
<dbReference type="PIRSF" id="PIRSF006755">
    <property type="entry name" value="DTB_synth"/>
    <property type="match status" value="1"/>
</dbReference>
<proteinExistence type="inferred from homology"/>
<dbReference type="EMBL" id="JBEVCJ010000030">
    <property type="protein sequence ID" value="MET1256909.1"/>
    <property type="molecule type" value="Genomic_DNA"/>
</dbReference>
<evidence type="ECO:0000313" key="2">
    <source>
        <dbReference type="Proteomes" id="UP001548189"/>
    </source>
</evidence>
<dbReference type="NCBIfam" id="TIGR00347">
    <property type="entry name" value="bioD"/>
    <property type="match status" value="1"/>
</dbReference>
<dbReference type="InterPro" id="IPR027417">
    <property type="entry name" value="P-loop_NTPase"/>
</dbReference>
<dbReference type="GO" id="GO:0004141">
    <property type="term" value="F:dethiobiotin synthase activity"/>
    <property type="evidence" value="ECO:0007669"/>
    <property type="project" value="UniProtKB-EC"/>
</dbReference>
<name>A0ABV2BYB8_9GAMM</name>
<protein>
    <submittedName>
        <fullName evidence="1">Dethiobiotin synthase</fullName>
        <ecNumber evidence="1">6.3.3.3</ecNumber>
    </submittedName>
</protein>
<comment type="caution">
    <text evidence="1">The sequence shown here is derived from an EMBL/GenBank/DDBJ whole genome shotgun (WGS) entry which is preliminary data.</text>
</comment>
<evidence type="ECO:0000313" key="1">
    <source>
        <dbReference type="EMBL" id="MET1256909.1"/>
    </source>
</evidence>
<dbReference type="Pfam" id="PF13500">
    <property type="entry name" value="AAA_26"/>
    <property type="match status" value="1"/>
</dbReference>
<gene>
    <name evidence="1" type="primary">bioD</name>
    <name evidence="1" type="ORF">ABVT43_17335</name>
</gene>